<accession>A0A256G3C4</accession>
<evidence type="ECO:0000313" key="2">
    <source>
        <dbReference type="Proteomes" id="UP000216188"/>
    </source>
</evidence>
<sequence>MGVAVLARELLGLRQKALGLTGLGRVGSDAAGLGPEAVLIVGAHDCTTGLDRGKSGVRRPWCRLKPSKAKALRKIAARAVQKQGAARGAPNQCADNNNFENMGDVVPCSFILPSALPDLSALPTRNAARRPPA</sequence>
<name>A0A256G3C4_9HYPH</name>
<evidence type="ECO:0000313" key="1">
    <source>
        <dbReference type="EMBL" id="OYR21605.1"/>
    </source>
</evidence>
<comment type="caution">
    <text evidence="1">The sequence shown here is derived from an EMBL/GenBank/DDBJ whole genome shotgun (WGS) entry which is preliminary data.</text>
</comment>
<dbReference type="AlphaFoldDB" id="A0A256G3C4"/>
<dbReference type="Proteomes" id="UP000216188">
    <property type="component" value="Unassembled WGS sequence"/>
</dbReference>
<dbReference type="EMBL" id="NNRM01000047">
    <property type="protein sequence ID" value="OYR21605.1"/>
    <property type="molecule type" value="Genomic_DNA"/>
</dbReference>
<keyword evidence="2" id="KW-1185">Reference proteome</keyword>
<organism evidence="1 2">
    <name type="scientific">Brucella pseudogrignonensis</name>
    <dbReference type="NCBI Taxonomy" id="419475"/>
    <lineage>
        <taxon>Bacteria</taxon>
        <taxon>Pseudomonadati</taxon>
        <taxon>Pseudomonadota</taxon>
        <taxon>Alphaproteobacteria</taxon>
        <taxon>Hyphomicrobiales</taxon>
        <taxon>Brucellaceae</taxon>
        <taxon>Brucella/Ochrobactrum group</taxon>
        <taxon>Brucella</taxon>
    </lineage>
</organism>
<reference evidence="1 2" key="1">
    <citation type="submission" date="2017-07" db="EMBL/GenBank/DDBJ databases">
        <title>Phylogenetic study on the rhizospheric bacterium Ochrobactrum sp. A44.</title>
        <authorList>
            <person name="Krzyzanowska D.M."/>
            <person name="Ossowicki A."/>
            <person name="Rajewska M."/>
            <person name="Maciag T."/>
            <person name="Kaczynski Z."/>
            <person name="Czerwicka M."/>
            <person name="Jafra S."/>
        </authorList>
    </citation>
    <scope>NUCLEOTIDE SEQUENCE [LARGE SCALE GENOMIC DNA]</scope>
    <source>
        <strain evidence="1 2">CCUG 30717</strain>
    </source>
</reference>
<proteinExistence type="predicted"/>
<gene>
    <name evidence="1" type="ORF">CEV34_4928</name>
</gene>
<protein>
    <submittedName>
        <fullName evidence="1">Uncharacterized protein</fullName>
    </submittedName>
</protein>